<organism evidence="2 3">
    <name type="scientific">Roseiconus lacunae</name>
    <dbReference type="NCBI Taxonomy" id="2605694"/>
    <lineage>
        <taxon>Bacteria</taxon>
        <taxon>Pseudomonadati</taxon>
        <taxon>Planctomycetota</taxon>
        <taxon>Planctomycetia</taxon>
        <taxon>Pirellulales</taxon>
        <taxon>Pirellulaceae</taxon>
        <taxon>Roseiconus</taxon>
    </lineage>
</organism>
<dbReference type="Proteomes" id="UP001239462">
    <property type="component" value="Unassembled WGS sequence"/>
</dbReference>
<dbReference type="PANTHER" id="PTHR42307:SF2">
    <property type="entry name" value="PUP DEAMIDASE_DEPUPYLASE"/>
    <property type="match status" value="1"/>
</dbReference>
<keyword evidence="1" id="KW-1133">Transmembrane helix</keyword>
<dbReference type="RefSeq" id="WP_289165674.1">
    <property type="nucleotide sequence ID" value="NZ_JASZZN010000018.1"/>
</dbReference>
<comment type="caution">
    <text evidence="2">The sequence shown here is derived from an EMBL/GenBank/DDBJ whole genome shotgun (WGS) entry which is preliminary data.</text>
</comment>
<feature type="transmembrane region" description="Helical" evidence="1">
    <location>
        <begin position="184"/>
        <end position="203"/>
    </location>
</feature>
<evidence type="ECO:0000313" key="3">
    <source>
        <dbReference type="Proteomes" id="UP001239462"/>
    </source>
</evidence>
<evidence type="ECO:0000256" key="1">
    <source>
        <dbReference type="SAM" id="Phobius"/>
    </source>
</evidence>
<sequence length="582" mass="65528">MSSERQTSHTKFESPEGQLVSRLMGLETEYATLIANRPDLATADLPASANIYSMICEAIRRDQPTVRGYYDADQMFLASGGAVTFESHPTLHAIPGGLVEIATPEVSSPDELLACQRSIDQLVTEAATKVDSPLDLRILKNSTDALGHVYGCQENYEAIVATGVWLILYRICVTVLWITQIFSLIFTLPILAVTASLVFAIRLRHQQFARAVRKSADSIEQGNGEQSVGQLFETLPGWIKTTLTKLLRLINWPTIVLLRLVAKQVAFRKQRRFLAPLLVSRVALCGSGDLDHDGRFRLSAKAMAIDVVSDMGSYDGERPIFVFGHWIGQFCAKSFLSWTSTISMFKKRQRLQIGLSDSNLSDLAEYVKVGQVSLILDMIESGQTKPLLRLPRVVRSLHEITRDWNLVRRVRTSRGDMNAIEIQRHYLKAAKKFVAGVAIERRGEAELVITRWQELLDVVTAFRRDAKNMTPSLGRVDWLSKRWMIDQLGPGAQWIAKKKADLRYHELSPEGYYQKLAASNPALVLIDPQRIEQRRRVPPSNSPAVKRGWLIREFGDGDSTVAAEWEYGILGEGRHRKRIDFK</sequence>
<dbReference type="GO" id="GO:0000502">
    <property type="term" value="C:proteasome complex"/>
    <property type="evidence" value="ECO:0007669"/>
    <property type="project" value="UniProtKB-KW"/>
</dbReference>
<dbReference type="InterPro" id="IPR004347">
    <property type="entry name" value="Pup_ligase/deamidase"/>
</dbReference>
<feature type="transmembrane region" description="Helical" evidence="1">
    <location>
        <begin position="158"/>
        <end position="178"/>
    </location>
</feature>
<keyword evidence="3" id="KW-1185">Reference proteome</keyword>
<keyword evidence="2" id="KW-0647">Proteasome</keyword>
<keyword evidence="1" id="KW-0812">Transmembrane</keyword>
<protein>
    <submittedName>
        <fullName evidence="2">Proteasome accessory factor PafA2 family protein</fullName>
    </submittedName>
</protein>
<name>A0ABT7PPH7_9BACT</name>
<proteinExistence type="predicted"/>
<reference evidence="2 3" key="1">
    <citation type="submission" date="2023-06" db="EMBL/GenBank/DDBJ databases">
        <title>Roseiconus lacunae JC819 isolated from Gulf of Mannar region, Tamil Nadu.</title>
        <authorList>
            <person name="Pk S."/>
            <person name="Ch S."/>
            <person name="Ch V.R."/>
        </authorList>
    </citation>
    <scope>NUCLEOTIDE SEQUENCE [LARGE SCALE GENOMIC DNA]</scope>
    <source>
        <strain evidence="2 3">JC819</strain>
    </source>
</reference>
<gene>
    <name evidence="2" type="ORF">QTN89_21540</name>
</gene>
<keyword evidence="1" id="KW-0472">Membrane</keyword>
<accession>A0ABT7PPH7</accession>
<dbReference type="PANTHER" id="PTHR42307">
    <property type="entry name" value="PUP DEAMIDASE/DEPUPYLASE"/>
    <property type="match status" value="1"/>
</dbReference>
<evidence type="ECO:0000313" key="2">
    <source>
        <dbReference type="EMBL" id="MDM4018046.1"/>
    </source>
</evidence>
<dbReference type="EMBL" id="JASZZN010000018">
    <property type="protein sequence ID" value="MDM4018046.1"/>
    <property type="molecule type" value="Genomic_DNA"/>
</dbReference>
<dbReference type="Pfam" id="PF03136">
    <property type="entry name" value="Pup_ligase"/>
    <property type="match status" value="1"/>
</dbReference>